<reference evidence="1" key="2">
    <citation type="submission" date="2019-04" db="EMBL/GenBank/DDBJ databases">
        <authorList>
            <person name="Wang Y.-X."/>
        </authorList>
    </citation>
    <scope>NUCLEOTIDE SEQUENCE</scope>
    <source>
        <strain evidence="1">2-bin</strain>
    </source>
</reference>
<dbReference type="Proteomes" id="UP000308917">
    <property type="component" value="Unassembled WGS sequence"/>
</dbReference>
<dbReference type="EMBL" id="STFG01000023">
    <property type="protein sequence ID" value="THT98119.1"/>
    <property type="molecule type" value="Genomic_DNA"/>
</dbReference>
<dbReference type="RefSeq" id="WP_136574601.1">
    <property type="nucleotide sequence ID" value="NZ_STFG01000023.1"/>
</dbReference>
<sequence>MPALALFFLSLVKPLVGRILVALGIAAVSVVGINTAIDGVKNALVNNIGGLPADMFNLFLLSGMGQAIGIITGAITTKIMIVQATKAFSFASKNQA</sequence>
<gene>
    <name evidence="1" type="ORF">E9531_15075</name>
</gene>
<proteinExistence type="predicted"/>
<organism evidence="1 2">
    <name type="scientific">Lampropedia puyangensis</name>
    <dbReference type="NCBI Taxonomy" id="1330072"/>
    <lineage>
        <taxon>Bacteria</taxon>
        <taxon>Pseudomonadati</taxon>
        <taxon>Pseudomonadota</taxon>
        <taxon>Betaproteobacteria</taxon>
        <taxon>Burkholderiales</taxon>
        <taxon>Comamonadaceae</taxon>
        <taxon>Lampropedia</taxon>
    </lineage>
</organism>
<name>A0A4S8ETA2_9BURK</name>
<dbReference type="AlphaFoldDB" id="A0A4S8ETA2"/>
<accession>A0A4S8ETA2</accession>
<comment type="caution">
    <text evidence="1">The sequence shown here is derived from an EMBL/GenBank/DDBJ whole genome shotgun (WGS) entry which is preliminary data.</text>
</comment>
<dbReference type="Pfam" id="PF10734">
    <property type="entry name" value="DUF2523"/>
    <property type="match status" value="1"/>
</dbReference>
<evidence type="ECO:0000313" key="1">
    <source>
        <dbReference type="EMBL" id="THT98119.1"/>
    </source>
</evidence>
<keyword evidence="2" id="KW-1185">Reference proteome</keyword>
<protein>
    <submittedName>
        <fullName evidence="1">DUF2523 domain-containing protein</fullName>
    </submittedName>
</protein>
<dbReference type="InterPro" id="IPR019670">
    <property type="entry name" value="DUF2523"/>
</dbReference>
<evidence type="ECO:0000313" key="2">
    <source>
        <dbReference type="Proteomes" id="UP000308917"/>
    </source>
</evidence>
<reference evidence="1" key="1">
    <citation type="journal article" date="2015" name="Antonie Van Leeuwenhoek">
        <title>Lampropedia puyangensis sp. nov., isolated from symptomatic bark of Populus ? euramericana canker and emended description of Lampropedia hyalina (Ehrenberg 1832) Lee et al. 2004.</title>
        <authorList>
            <person name="Li Y."/>
            <person name="Wang T."/>
            <person name="Piao C.G."/>
            <person name="Wang L.F."/>
            <person name="Tian G.Z."/>
            <person name="Zhu T.H."/>
            <person name="Guo M.W."/>
        </authorList>
    </citation>
    <scope>NUCLEOTIDE SEQUENCE [LARGE SCALE GENOMIC DNA]</scope>
    <source>
        <strain evidence="1">2-bin</strain>
    </source>
</reference>